<name>A0A7J7HVQ1_CAMSI</name>
<accession>A0A7J7HVQ1</accession>
<proteinExistence type="predicted"/>
<sequence>MELGVVMQGPVIASQAWMEWLMKKRKAFDQRGDMAVAAWAEQQQCEMNLRVRHLSRSKVTNSRGDVLQCSHYMPIVRPEGKALPCVLIQVLSGTDVTPLVFVETFLTMFDSREVNLGAIGLPTPAAMTSAVNPVAVTSVVNPVDAPAFLGS</sequence>
<protein>
    <submittedName>
        <fullName evidence="1">Uncharacterized protein</fullName>
    </submittedName>
</protein>
<keyword evidence="2" id="KW-1185">Reference proteome</keyword>
<organism evidence="1 2">
    <name type="scientific">Camellia sinensis</name>
    <name type="common">Tea plant</name>
    <name type="synonym">Thea sinensis</name>
    <dbReference type="NCBI Taxonomy" id="4442"/>
    <lineage>
        <taxon>Eukaryota</taxon>
        <taxon>Viridiplantae</taxon>
        <taxon>Streptophyta</taxon>
        <taxon>Embryophyta</taxon>
        <taxon>Tracheophyta</taxon>
        <taxon>Spermatophyta</taxon>
        <taxon>Magnoliopsida</taxon>
        <taxon>eudicotyledons</taxon>
        <taxon>Gunneridae</taxon>
        <taxon>Pentapetalae</taxon>
        <taxon>asterids</taxon>
        <taxon>Ericales</taxon>
        <taxon>Theaceae</taxon>
        <taxon>Camellia</taxon>
    </lineage>
</organism>
<gene>
    <name evidence="1" type="ORF">HYC85_008884</name>
</gene>
<comment type="caution">
    <text evidence="1">The sequence shown here is derived from an EMBL/GenBank/DDBJ whole genome shotgun (WGS) entry which is preliminary data.</text>
</comment>
<evidence type="ECO:0000313" key="1">
    <source>
        <dbReference type="EMBL" id="KAF5956028.1"/>
    </source>
</evidence>
<reference evidence="1 2" key="2">
    <citation type="submission" date="2020-07" db="EMBL/GenBank/DDBJ databases">
        <title>Genome assembly of wild tea tree DASZ reveals pedigree and selection history of tea varieties.</title>
        <authorList>
            <person name="Zhang W."/>
        </authorList>
    </citation>
    <scope>NUCLEOTIDE SEQUENCE [LARGE SCALE GENOMIC DNA]</scope>
    <source>
        <strain evidence="2">cv. G240</strain>
        <tissue evidence="1">Leaf</tissue>
    </source>
</reference>
<evidence type="ECO:0000313" key="2">
    <source>
        <dbReference type="Proteomes" id="UP000593564"/>
    </source>
</evidence>
<dbReference type="AlphaFoldDB" id="A0A7J7HVQ1"/>
<reference evidence="2" key="1">
    <citation type="journal article" date="2020" name="Nat. Commun.">
        <title>Genome assembly of wild tea tree DASZ reveals pedigree and selection history of tea varieties.</title>
        <authorList>
            <person name="Zhang W."/>
            <person name="Zhang Y."/>
            <person name="Qiu H."/>
            <person name="Guo Y."/>
            <person name="Wan H."/>
            <person name="Zhang X."/>
            <person name="Scossa F."/>
            <person name="Alseekh S."/>
            <person name="Zhang Q."/>
            <person name="Wang P."/>
            <person name="Xu L."/>
            <person name="Schmidt M.H."/>
            <person name="Jia X."/>
            <person name="Li D."/>
            <person name="Zhu A."/>
            <person name="Guo F."/>
            <person name="Chen W."/>
            <person name="Ni D."/>
            <person name="Usadel B."/>
            <person name="Fernie A.R."/>
            <person name="Wen W."/>
        </authorList>
    </citation>
    <scope>NUCLEOTIDE SEQUENCE [LARGE SCALE GENOMIC DNA]</scope>
    <source>
        <strain evidence="2">cv. G240</strain>
    </source>
</reference>
<dbReference type="EMBL" id="JACBKZ010000003">
    <property type="protein sequence ID" value="KAF5956028.1"/>
    <property type="molecule type" value="Genomic_DNA"/>
</dbReference>
<dbReference type="Proteomes" id="UP000593564">
    <property type="component" value="Unassembled WGS sequence"/>
</dbReference>